<evidence type="ECO:0000256" key="3">
    <source>
        <dbReference type="ARBA" id="ARBA00023295"/>
    </source>
</evidence>
<feature type="chain" id="PRO_5045971187" evidence="4">
    <location>
        <begin position="36"/>
        <end position="1063"/>
    </location>
</feature>
<evidence type="ECO:0000259" key="6">
    <source>
        <dbReference type="Pfam" id="PF09137"/>
    </source>
</evidence>
<dbReference type="InterPro" id="IPR013783">
    <property type="entry name" value="Ig-like_fold"/>
</dbReference>
<dbReference type="InterPro" id="IPR015220">
    <property type="entry name" value="Glucodextranase_N"/>
</dbReference>
<dbReference type="Pfam" id="PF00723">
    <property type="entry name" value="Glyco_hydro_15"/>
    <property type="match status" value="1"/>
</dbReference>
<dbReference type="InterPro" id="IPR019248">
    <property type="entry name" value="Glucodextran_C"/>
</dbReference>
<evidence type="ECO:0000256" key="4">
    <source>
        <dbReference type="SAM" id="SignalP"/>
    </source>
</evidence>
<evidence type="ECO:0000259" key="5">
    <source>
        <dbReference type="Pfam" id="PF00723"/>
    </source>
</evidence>
<evidence type="ECO:0000313" key="9">
    <source>
        <dbReference type="Proteomes" id="UP000800981"/>
    </source>
</evidence>
<dbReference type="GO" id="GO:0004339">
    <property type="term" value="F:glucan 1,4-alpha-glucosidase activity"/>
    <property type="evidence" value="ECO:0007669"/>
    <property type="project" value="UniProtKB-EC"/>
</dbReference>
<feature type="domain" description="Glucodextranase N-terminal" evidence="6">
    <location>
        <begin position="40"/>
        <end position="305"/>
    </location>
</feature>
<reference evidence="8 9" key="1">
    <citation type="submission" date="2020-03" db="EMBL/GenBank/DDBJ databases">
        <title>Two novel Motilibacter sp.</title>
        <authorList>
            <person name="Liu S."/>
        </authorList>
    </citation>
    <scope>NUCLEOTIDE SEQUENCE [LARGE SCALE GENOMIC DNA]</scope>
    <source>
        <strain evidence="8 9">E257</strain>
    </source>
</reference>
<evidence type="ECO:0000256" key="1">
    <source>
        <dbReference type="ARBA" id="ARBA00006188"/>
    </source>
</evidence>
<dbReference type="Gene3D" id="2.60.40.10">
    <property type="entry name" value="Immunoglobulins"/>
    <property type="match status" value="1"/>
</dbReference>
<accession>A0ABX0GUH2</accession>
<dbReference type="PANTHER" id="PTHR31616:SF0">
    <property type="entry name" value="GLUCAN 1,4-ALPHA-GLUCOSIDASE"/>
    <property type="match status" value="1"/>
</dbReference>
<dbReference type="InterPro" id="IPR046966">
    <property type="entry name" value="Glucoamylase_active_site"/>
</dbReference>
<dbReference type="SUPFAM" id="SSF81296">
    <property type="entry name" value="E set domains"/>
    <property type="match status" value="1"/>
</dbReference>
<keyword evidence="9" id="KW-1185">Reference proteome</keyword>
<comment type="caution">
    <text evidence="8">The sequence shown here is derived from an EMBL/GenBank/DDBJ whole genome shotgun (WGS) entry which is preliminary data.</text>
</comment>
<evidence type="ECO:0000313" key="8">
    <source>
        <dbReference type="EMBL" id="NHC14561.1"/>
    </source>
</evidence>
<keyword evidence="4" id="KW-0732">Signal</keyword>
<dbReference type="Gene3D" id="2.60.40.1190">
    <property type="match status" value="1"/>
</dbReference>
<dbReference type="SUPFAM" id="SSF49344">
    <property type="entry name" value="CBD9-like"/>
    <property type="match status" value="1"/>
</dbReference>
<dbReference type="Gene3D" id="2.70.98.10">
    <property type="match status" value="1"/>
</dbReference>
<dbReference type="CDD" id="cd07430">
    <property type="entry name" value="GH15_N"/>
    <property type="match status" value="1"/>
</dbReference>
<protein>
    <submittedName>
        <fullName evidence="8">Glucan 1,4-alpha-glucosidase</fullName>
        <ecNumber evidence="8">3.2.1.3</ecNumber>
    </submittedName>
</protein>
<dbReference type="Gene3D" id="1.50.10.10">
    <property type="match status" value="1"/>
</dbReference>
<dbReference type="Pfam" id="PF09136">
    <property type="entry name" value="Glucodextran_B"/>
    <property type="match status" value="1"/>
</dbReference>
<feature type="domain" description="GH15-like" evidence="5">
    <location>
        <begin position="329"/>
        <end position="703"/>
    </location>
</feature>
<dbReference type="PANTHER" id="PTHR31616">
    <property type="entry name" value="TREHALASE"/>
    <property type="match status" value="1"/>
</dbReference>
<evidence type="ECO:0000259" key="7">
    <source>
        <dbReference type="Pfam" id="PF09985"/>
    </source>
</evidence>
<dbReference type="InterPro" id="IPR011613">
    <property type="entry name" value="GH15-like"/>
</dbReference>
<dbReference type="InterPro" id="IPR012341">
    <property type="entry name" value="6hp_glycosidase-like_sf"/>
</dbReference>
<dbReference type="RefSeq" id="WP_166282205.1">
    <property type="nucleotide sequence ID" value="NZ_JAANNP010000007.1"/>
</dbReference>
<dbReference type="SUPFAM" id="SSF74650">
    <property type="entry name" value="Galactose mutarotase-like"/>
    <property type="match status" value="1"/>
</dbReference>
<dbReference type="Proteomes" id="UP000800981">
    <property type="component" value="Unassembled WGS sequence"/>
</dbReference>
<dbReference type="PROSITE" id="PS00820">
    <property type="entry name" value="GLUCOAMYLASE"/>
    <property type="match status" value="1"/>
</dbReference>
<name>A0ABX0GUH2_9ACTN</name>
<feature type="domain" description="Glucodextranase-like C-terminal" evidence="7">
    <location>
        <begin position="819"/>
        <end position="1057"/>
    </location>
</feature>
<dbReference type="SUPFAM" id="SSF48208">
    <property type="entry name" value="Six-hairpin glycosidases"/>
    <property type="match status" value="1"/>
</dbReference>
<dbReference type="EC" id="3.2.1.3" evidence="8"/>
<dbReference type="EMBL" id="JAANNP010000007">
    <property type="protein sequence ID" value="NHC14561.1"/>
    <property type="molecule type" value="Genomic_DNA"/>
</dbReference>
<dbReference type="Pfam" id="PF09985">
    <property type="entry name" value="Glucodextran_C"/>
    <property type="match status" value="1"/>
</dbReference>
<dbReference type="Pfam" id="PF09137">
    <property type="entry name" value="Glucodextran_N"/>
    <property type="match status" value="1"/>
</dbReference>
<organism evidence="8 9">
    <name type="scientific">Motilibacter deserti</name>
    <dbReference type="NCBI Taxonomy" id="2714956"/>
    <lineage>
        <taxon>Bacteria</taxon>
        <taxon>Bacillati</taxon>
        <taxon>Actinomycetota</taxon>
        <taxon>Actinomycetes</taxon>
        <taxon>Motilibacterales</taxon>
        <taxon>Motilibacteraceae</taxon>
        <taxon>Motilibacter</taxon>
    </lineage>
</organism>
<dbReference type="InterPro" id="IPR011013">
    <property type="entry name" value="Gal_mutarotase_sf_dom"/>
</dbReference>
<comment type="similarity">
    <text evidence="1">Belongs to the glycosyl hydrolase 15 family.</text>
</comment>
<dbReference type="NCBIfam" id="TIGR01535">
    <property type="entry name" value="glucan_glucosid"/>
    <property type="match status" value="1"/>
</dbReference>
<dbReference type="InterPro" id="IPR006425">
    <property type="entry name" value="Glucoamylase_bac"/>
</dbReference>
<evidence type="ECO:0000256" key="2">
    <source>
        <dbReference type="ARBA" id="ARBA00022801"/>
    </source>
</evidence>
<sequence length="1063" mass="112187">MTKKHPSRAPIAAVATAGLVASSALLAAYAAPASAATGTAPGAPGADATWTTGAKTGVGTSTTLQSKVWYTLSDGVLSEVYYPRVDVADSRALELIVSDGRTFAESEVDATDHTTELADDRGLVYRQVNTDKDGRYSITKTYVTDPARSTVMVNVEFRSLDGGSYQVYARFDPALANSGRHDRAWTASGALLAEDTSGADKIASALVADKPFLATSNGYVGTASDGWNDLRADFDLDDSYTDAPDGNVVQVARLQLGGTARTSSAALALGFGATSAEAVATARASQATGFWDIRRAYSDGWHDYLDSLAKAPKSVRRDYELYTQYRVAAMQLKAHEDKTYRGANIASLTVPWGEAQNANEAGVGGYHLVWARDLYQVATAQLAAGDVAAANRSLDYLFDVQQKPDGSFPQNTLLDGTPYWGSLQLDEVAFPIVLAWQLGRTDADSWGHVKRAADFLVGRGPSTPQERWEEEGGYSPSTIAAEIAGLVAAADIARTNGDTTSAVLYTAVADEWQRKVESWTYTTTGPLGDGRYYERIDDNGNPNDGAQLSINNGGGTWDEREIVDAGFLDLVRLGVKPWNDPYVTSSLPEVDSTIRVSTPHGPMWYRYNHDGYGEEVDGSPYTGEGVGRLWPLLSGERGEYELAAGRSADSYLRTMAAAGNEGYLIPEQVWDRPEATSYGFEFGEGTGSATPLAWSMAQYIRLALSIDAGRPVETPSVVANRYARGSLPAGPALALTSPTESAVTDQATVTVTGTTTGSAVYVNVGTTTTAVPVVNGSFSYAVPIVRGANAITVVAVSGDGGTSIVTRNVTSNNFGTRIGTVDDPSGDDNGPGTYVYPADGAYNPGAFDITRFGVYDDGTNYNFVTTIRGDVRNPWGGNSISVQRMNFYVRTGSGTGAVPALVGTNAQLSAPYDFVVTGEGFQTPTVQNAAGNVLATGSLQALPVTRQIAVSIPKSAFGSMDLASASYAVDMMSRADAGEGAGNIRPVYSLAYWQATAGTGMSWIHDHRFGGGAGEWTDSNAAKDTDTRDPNVLDILTPAGVSQAAALAWSAGTPATLPYVPLG</sequence>
<feature type="signal peptide" evidence="4">
    <location>
        <begin position="1"/>
        <end position="35"/>
    </location>
</feature>
<gene>
    <name evidence="8" type="ORF">G9H71_12310</name>
</gene>
<dbReference type="InterPro" id="IPR014756">
    <property type="entry name" value="Ig_E-set"/>
</dbReference>
<keyword evidence="2 8" id="KW-0378">Hydrolase</keyword>
<dbReference type="InterPro" id="IPR014718">
    <property type="entry name" value="GH-type_carb-bd"/>
</dbReference>
<keyword evidence="3 8" id="KW-0326">Glycosidase</keyword>
<proteinExistence type="inferred from homology"/>
<dbReference type="InterPro" id="IPR008928">
    <property type="entry name" value="6-hairpin_glycosidase_sf"/>
</dbReference>